<keyword evidence="3" id="KW-0378">Hydrolase</keyword>
<dbReference type="PATRIC" id="fig|86416.3.peg.344"/>
<dbReference type="AlphaFoldDB" id="R4JX73"/>
<dbReference type="OrthoDB" id="1935402at2"/>
<reference evidence="3 4" key="1">
    <citation type="submission" date="2012-01" db="EMBL/GenBank/DDBJ databases">
        <title>Complete sequence of chromosome of Clostridium pasteurianum BC1.</title>
        <authorList>
            <consortium name="US DOE Joint Genome Institute"/>
            <person name="Lucas S."/>
            <person name="Han J."/>
            <person name="Lapidus A."/>
            <person name="Cheng J.-F."/>
            <person name="Goodwin L."/>
            <person name="Pitluck S."/>
            <person name="Peters L."/>
            <person name="Mikhailova N."/>
            <person name="Teshima H."/>
            <person name="Detter J.C."/>
            <person name="Han C."/>
            <person name="Tapia R."/>
            <person name="Land M."/>
            <person name="Hauser L."/>
            <person name="Kyrpides N."/>
            <person name="Ivanova N."/>
            <person name="Pagani I."/>
            <person name="Dunn J."/>
            <person name="Taghavi S."/>
            <person name="Francis A."/>
            <person name="van der Lelie D."/>
            <person name="Woyke T."/>
        </authorList>
    </citation>
    <scope>NUCLEOTIDE SEQUENCE [LARGE SCALE GENOMIC DNA]</scope>
    <source>
        <strain evidence="3 4">BC1</strain>
    </source>
</reference>
<evidence type="ECO:0000256" key="1">
    <source>
        <dbReference type="SAM" id="Phobius"/>
    </source>
</evidence>
<dbReference type="Proteomes" id="UP000013523">
    <property type="component" value="Chromosome"/>
</dbReference>
<name>R4JX73_CLOPA</name>
<dbReference type="CDD" id="cd00118">
    <property type="entry name" value="LysM"/>
    <property type="match status" value="1"/>
</dbReference>
<evidence type="ECO:0000313" key="4">
    <source>
        <dbReference type="Proteomes" id="UP000013523"/>
    </source>
</evidence>
<feature type="domain" description="LysM" evidence="2">
    <location>
        <begin position="86"/>
        <end position="133"/>
    </location>
</feature>
<dbReference type="EMBL" id="CP003261">
    <property type="protein sequence ID" value="AGK95427.1"/>
    <property type="molecule type" value="Genomic_DNA"/>
</dbReference>
<accession>R4JX73</accession>
<dbReference type="Gene3D" id="3.10.350.10">
    <property type="entry name" value="LysM domain"/>
    <property type="match status" value="1"/>
</dbReference>
<gene>
    <name evidence="3" type="ORF">Clopa_0367</name>
</gene>
<dbReference type="GO" id="GO:0016787">
    <property type="term" value="F:hydrolase activity"/>
    <property type="evidence" value="ECO:0007669"/>
    <property type="project" value="UniProtKB-KW"/>
</dbReference>
<sequence>MKKIIIKFLGLNIHKTDEENRTFRVGIVSTLLLETGIIFTLFKHRDDSSIKFILLAIIVAIICILMLISIRLYDVCIFLMANYIIYTVKKGDNLLTISEQFLPECNPWRTSEIIKNKNNIEEILHPGQKILIPSKREFFI</sequence>
<dbReference type="eggNOG" id="COG1388">
    <property type="taxonomic scope" value="Bacteria"/>
</dbReference>
<keyword evidence="1" id="KW-1133">Transmembrane helix</keyword>
<dbReference type="KEGG" id="cpas:Clopa_0367"/>
<dbReference type="Pfam" id="PF01476">
    <property type="entry name" value="LysM"/>
    <property type="match status" value="1"/>
</dbReference>
<keyword evidence="1" id="KW-0812">Transmembrane</keyword>
<keyword evidence="4" id="KW-1185">Reference proteome</keyword>
<dbReference type="RefSeq" id="WP_015613754.1">
    <property type="nucleotide sequence ID" value="NC_021182.1"/>
</dbReference>
<feature type="transmembrane region" description="Helical" evidence="1">
    <location>
        <begin position="21"/>
        <end position="42"/>
    </location>
</feature>
<dbReference type="HOGENOM" id="CLU_1861744_0_0_9"/>
<proteinExistence type="predicted"/>
<protein>
    <submittedName>
        <fullName evidence="3">Putative glycosyl hydrolase</fullName>
    </submittedName>
</protein>
<dbReference type="SUPFAM" id="SSF54106">
    <property type="entry name" value="LysM domain"/>
    <property type="match status" value="1"/>
</dbReference>
<dbReference type="InterPro" id="IPR036779">
    <property type="entry name" value="LysM_dom_sf"/>
</dbReference>
<organism evidence="3 4">
    <name type="scientific">Clostridium pasteurianum BC1</name>
    <dbReference type="NCBI Taxonomy" id="86416"/>
    <lineage>
        <taxon>Bacteria</taxon>
        <taxon>Bacillati</taxon>
        <taxon>Bacillota</taxon>
        <taxon>Clostridia</taxon>
        <taxon>Eubacteriales</taxon>
        <taxon>Clostridiaceae</taxon>
        <taxon>Clostridium</taxon>
    </lineage>
</organism>
<keyword evidence="1" id="KW-0472">Membrane</keyword>
<evidence type="ECO:0000259" key="2">
    <source>
        <dbReference type="Pfam" id="PF01476"/>
    </source>
</evidence>
<dbReference type="InterPro" id="IPR018392">
    <property type="entry name" value="LysM"/>
</dbReference>
<feature type="transmembrane region" description="Helical" evidence="1">
    <location>
        <begin position="48"/>
        <end position="70"/>
    </location>
</feature>
<evidence type="ECO:0000313" key="3">
    <source>
        <dbReference type="EMBL" id="AGK95427.1"/>
    </source>
</evidence>